<name>A0ABU8B477_9BRAD</name>
<comment type="caution">
    <text evidence="7">The sequence shown here is derived from an EMBL/GenBank/DDBJ whole genome shotgun (WGS) entry which is preliminary data.</text>
</comment>
<dbReference type="EMBL" id="JAZHRV010000001">
    <property type="protein sequence ID" value="MEH2553295.1"/>
    <property type="molecule type" value="Genomic_DNA"/>
</dbReference>
<dbReference type="InterPro" id="IPR007864">
    <property type="entry name" value="UreE_C_dom"/>
</dbReference>
<evidence type="ECO:0000256" key="1">
    <source>
        <dbReference type="ARBA" id="ARBA00004496"/>
    </source>
</evidence>
<gene>
    <name evidence="7" type="ORF">V1286_000824</name>
</gene>
<sequence>MILIKTILGNIGDPEWTERLSAADTDLLEIDQWEAQKSRFRKTTAKGVEIAVSIDRGTHIRDGDVLLWNAEALSALVARIELRDVMIVHLDDLASLVPEVAMRTCVELGHAMGNQHWPALVKGNRVYVPLTVDRKVMASVMKTHRFEGIRYEFVPGRVVVPYLAPHESRRLFGGAEGPVHSHTHESYAGVEAETGRVYGRPPTHVHAHPGDAAQGPTSPATAGSAHDHRE</sequence>
<evidence type="ECO:0000256" key="3">
    <source>
        <dbReference type="ARBA" id="ARBA00022596"/>
    </source>
</evidence>
<dbReference type="Pfam" id="PF02814">
    <property type="entry name" value="UreE_N"/>
    <property type="match status" value="1"/>
</dbReference>
<evidence type="ECO:0000256" key="2">
    <source>
        <dbReference type="ARBA" id="ARBA00022490"/>
    </source>
</evidence>
<feature type="region of interest" description="Disordered" evidence="5">
    <location>
        <begin position="197"/>
        <end position="230"/>
    </location>
</feature>
<dbReference type="InterPro" id="IPR036118">
    <property type="entry name" value="UreE_N_sf"/>
</dbReference>
<evidence type="ECO:0000256" key="5">
    <source>
        <dbReference type="SAM" id="MobiDB-lite"/>
    </source>
</evidence>
<reference evidence="7 8" key="1">
    <citation type="submission" date="2024-02" db="EMBL/GenBank/DDBJ databases">
        <title>Adaptive strategies in a cosmopolitan and abundant soil bacterium.</title>
        <authorList>
            <person name="Carini P."/>
        </authorList>
    </citation>
    <scope>NUCLEOTIDE SEQUENCE [LARGE SCALE GENOMIC DNA]</scope>
    <source>
        <strain evidence="7 8">AZCC 1608</strain>
    </source>
</reference>
<dbReference type="Pfam" id="PF05194">
    <property type="entry name" value="UreE_C"/>
    <property type="match status" value="1"/>
</dbReference>
<feature type="domain" description="UreE urease accessory N-terminal" evidence="6">
    <location>
        <begin position="10"/>
        <end position="74"/>
    </location>
</feature>
<comment type="subcellular location">
    <subcellularLocation>
        <location evidence="1">Cytoplasm</location>
    </subcellularLocation>
</comment>
<keyword evidence="4" id="KW-0143">Chaperone</keyword>
<accession>A0ABU8B477</accession>
<dbReference type="InterPro" id="IPR004029">
    <property type="entry name" value="UreE_N"/>
</dbReference>
<protein>
    <submittedName>
        <fullName evidence="7">Urease accessory protein</fullName>
    </submittedName>
</protein>
<dbReference type="RefSeq" id="WP_417021097.1">
    <property type="nucleotide sequence ID" value="NZ_JAZHRV010000001.1"/>
</dbReference>
<keyword evidence="2" id="KW-0963">Cytoplasm</keyword>
<organism evidence="7 8">
    <name type="scientific">Bradyrhizobium algeriense</name>
    <dbReference type="NCBI Taxonomy" id="634784"/>
    <lineage>
        <taxon>Bacteria</taxon>
        <taxon>Pseudomonadati</taxon>
        <taxon>Pseudomonadota</taxon>
        <taxon>Alphaproteobacteria</taxon>
        <taxon>Hyphomicrobiales</taxon>
        <taxon>Nitrobacteraceae</taxon>
        <taxon>Bradyrhizobium</taxon>
    </lineage>
</organism>
<dbReference type="PIRSF" id="PIRSF036402">
    <property type="entry name" value="Ureas_acces_UreE"/>
    <property type="match status" value="1"/>
</dbReference>
<dbReference type="SUPFAM" id="SSF69287">
    <property type="entry name" value="Urease metallochaperone UreE, N-terminal domain"/>
    <property type="match status" value="1"/>
</dbReference>
<keyword evidence="3" id="KW-0533">Nickel</keyword>
<dbReference type="Proteomes" id="UP001364224">
    <property type="component" value="Unassembled WGS sequence"/>
</dbReference>
<proteinExistence type="predicted"/>
<dbReference type="SMART" id="SM00988">
    <property type="entry name" value="UreE_N"/>
    <property type="match status" value="1"/>
</dbReference>
<evidence type="ECO:0000259" key="6">
    <source>
        <dbReference type="SMART" id="SM00988"/>
    </source>
</evidence>
<evidence type="ECO:0000313" key="7">
    <source>
        <dbReference type="EMBL" id="MEH2553295.1"/>
    </source>
</evidence>
<keyword evidence="8" id="KW-1185">Reference proteome</keyword>
<dbReference type="Gene3D" id="2.60.260.20">
    <property type="entry name" value="Urease metallochaperone UreE, N-terminal domain"/>
    <property type="match status" value="1"/>
</dbReference>
<dbReference type="InterPro" id="IPR012406">
    <property type="entry name" value="UreE"/>
</dbReference>
<evidence type="ECO:0000256" key="4">
    <source>
        <dbReference type="ARBA" id="ARBA00023186"/>
    </source>
</evidence>
<evidence type="ECO:0000313" key="8">
    <source>
        <dbReference type="Proteomes" id="UP001364224"/>
    </source>
</evidence>